<sequence>MPTEAKTETLVDLPAGAPRRKRTQRGRGRSKPAAEGSPDSTTSPEKPRILKVEVFPPEQPLSPRDTTDHGAAATAEAATDRTPTLGALCFVAISTSPYSASQGRIAAW</sequence>
<keyword evidence="3" id="KW-1185">Reference proteome</keyword>
<dbReference type="EMBL" id="JADYXP020000007">
    <property type="protein sequence ID" value="KAL0120403.1"/>
    <property type="molecule type" value="Genomic_DNA"/>
</dbReference>
<organism evidence="2 3">
    <name type="scientific">Cardiocondyla obscurior</name>
    <dbReference type="NCBI Taxonomy" id="286306"/>
    <lineage>
        <taxon>Eukaryota</taxon>
        <taxon>Metazoa</taxon>
        <taxon>Ecdysozoa</taxon>
        <taxon>Arthropoda</taxon>
        <taxon>Hexapoda</taxon>
        <taxon>Insecta</taxon>
        <taxon>Pterygota</taxon>
        <taxon>Neoptera</taxon>
        <taxon>Endopterygota</taxon>
        <taxon>Hymenoptera</taxon>
        <taxon>Apocrita</taxon>
        <taxon>Aculeata</taxon>
        <taxon>Formicoidea</taxon>
        <taxon>Formicidae</taxon>
        <taxon>Myrmicinae</taxon>
        <taxon>Cardiocondyla</taxon>
    </lineage>
</organism>
<evidence type="ECO:0000313" key="2">
    <source>
        <dbReference type="EMBL" id="KAL0120403.1"/>
    </source>
</evidence>
<reference evidence="2 3" key="1">
    <citation type="submission" date="2023-03" db="EMBL/GenBank/DDBJ databases">
        <title>High recombination rates correlate with genetic variation in Cardiocondyla obscurior ants.</title>
        <authorList>
            <person name="Errbii M."/>
        </authorList>
    </citation>
    <scope>NUCLEOTIDE SEQUENCE [LARGE SCALE GENOMIC DNA]</scope>
    <source>
        <strain evidence="2">Alpha-2009</strain>
        <tissue evidence="2">Whole body</tissue>
    </source>
</reference>
<evidence type="ECO:0008006" key="4">
    <source>
        <dbReference type="Google" id="ProtNLM"/>
    </source>
</evidence>
<comment type="caution">
    <text evidence="2">The sequence shown here is derived from an EMBL/GenBank/DDBJ whole genome shotgun (WGS) entry which is preliminary data.</text>
</comment>
<feature type="compositionally biased region" description="Basic residues" evidence="1">
    <location>
        <begin position="18"/>
        <end position="30"/>
    </location>
</feature>
<feature type="compositionally biased region" description="Low complexity" evidence="1">
    <location>
        <begin position="69"/>
        <end position="81"/>
    </location>
</feature>
<evidence type="ECO:0000313" key="3">
    <source>
        <dbReference type="Proteomes" id="UP001430953"/>
    </source>
</evidence>
<dbReference type="Proteomes" id="UP001430953">
    <property type="component" value="Unassembled WGS sequence"/>
</dbReference>
<proteinExistence type="predicted"/>
<gene>
    <name evidence="2" type="ORF">PUN28_008231</name>
</gene>
<protein>
    <recommendedName>
        <fullName evidence="4">Histone H3</fullName>
    </recommendedName>
</protein>
<accession>A0AAW2FX86</accession>
<name>A0AAW2FX86_9HYME</name>
<feature type="region of interest" description="Disordered" evidence="1">
    <location>
        <begin position="1"/>
        <end position="81"/>
    </location>
</feature>
<dbReference type="AlphaFoldDB" id="A0AAW2FX86"/>
<evidence type="ECO:0000256" key="1">
    <source>
        <dbReference type="SAM" id="MobiDB-lite"/>
    </source>
</evidence>